<proteinExistence type="predicted"/>
<dbReference type="OrthoDB" id="2736584at2"/>
<dbReference type="STRING" id="402384.HM131_11425"/>
<dbReference type="EMBL" id="CP020772">
    <property type="protein sequence ID" value="ARI77414.1"/>
    <property type="molecule type" value="Genomic_DNA"/>
</dbReference>
<evidence type="ECO:0000313" key="2">
    <source>
        <dbReference type="Proteomes" id="UP000192527"/>
    </source>
</evidence>
<dbReference type="InterPro" id="IPR019683">
    <property type="entry name" value="SirA"/>
</dbReference>
<evidence type="ECO:0008006" key="3">
    <source>
        <dbReference type="Google" id="ProtNLM"/>
    </source>
</evidence>
<dbReference type="Proteomes" id="UP000192527">
    <property type="component" value="Chromosome"/>
</dbReference>
<dbReference type="AlphaFoldDB" id="A0A1W5ZVT1"/>
<name>A0A1W5ZVT1_9BACI</name>
<dbReference type="RefSeq" id="WP_085029883.1">
    <property type="nucleotide sequence ID" value="NZ_CP020772.1"/>
</dbReference>
<organism evidence="1 2">
    <name type="scientific">Halobacillus mangrovi</name>
    <dbReference type="NCBI Taxonomy" id="402384"/>
    <lineage>
        <taxon>Bacteria</taxon>
        <taxon>Bacillati</taxon>
        <taxon>Bacillota</taxon>
        <taxon>Bacilli</taxon>
        <taxon>Bacillales</taxon>
        <taxon>Bacillaceae</taxon>
        <taxon>Halobacillus</taxon>
    </lineage>
</organism>
<keyword evidence="2" id="KW-1185">Reference proteome</keyword>
<protein>
    <recommendedName>
        <fullName evidence="3">Sporulation inhibitor of replication protein SirA</fullName>
    </recommendedName>
</protein>
<dbReference type="Gene3D" id="3.30.310.250">
    <property type="entry name" value="Sporulation inhibitor of replication protein SirA"/>
    <property type="match status" value="1"/>
</dbReference>
<dbReference type="InterPro" id="IPR038449">
    <property type="entry name" value="SirA_sf"/>
</dbReference>
<evidence type="ECO:0000313" key="1">
    <source>
        <dbReference type="EMBL" id="ARI77414.1"/>
    </source>
</evidence>
<dbReference type="KEGG" id="hmn:HM131_11425"/>
<reference evidence="1 2" key="1">
    <citation type="submission" date="2017-04" db="EMBL/GenBank/DDBJ databases">
        <title>The whole genome sequencing and assembly of Halobacillus mangrovi strain.</title>
        <authorList>
            <person name="Lee S.-J."/>
            <person name="Park M.-K."/>
            <person name="Kim J.-Y."/>
            <person name="Lee Y.-J."/>
            <person name="Yi H."/>
            <person name="Bahn Y.-S."/>
            <person name="Kim J.F."/>
            <person name="Lee D.-W."/>
        </authorList>
    </citation>
    <scope>NUCLEOTIDE SEQUENCE [LARGE SCALE GENOMIC DNA]</scope>
    <source>
        <strain evidence="1 2">KTB 131</strain>
    </source>
</reference>
<sequence length="141" mass="16891">MQFFIFSIKQEIVQLYYYKVEVMKRFFLEFVRNSKSVTYIKQFSYISELFPFKEWIEGCILEKNTSRKNIAFSFPFFDNDIFCGIMDNKNYCCLFQCDSLWQANKDVFQPLRTSSQSFFIIEKGGEHYGWISPLEGQCLLT</sequence>
<gene>
    <name evidence="1" type="ORF">HM131_11425</name>
</gene>
<dbReference type="Pfam" id="PF10747">
    <property type="entry name" value="SirA"/>
    <property type="match status" value="1"/>
</dbReference>
<accession>A0A1W5ZVT1</accession>